<evidence type="ECO:0000256" key="1">
    <source>
        <dbReference type="ARBA" id="ARBA00023122"/>
    </source>
</evidence>
<dbReference type="EMBL" id="RXNV01000002">
    <property type="protein sequence ID" value="RTR33388.1"/>
    <property type="molecule type" value="Genomic_DNA"/>
</dbReference>
<proteinExistence type="predicted"/>
<dbReference type="AlphaFoldDB" id="A0A3S0K163"/>
<dbReference type="InterPro" id="IPR000644">
    <property type="entry name" value="CBS_dom"/>
</dbReference>
<dbReference type="RefSeq" id="WP_126504944.1">
    <property type="nucleotide sequence ID" value="NZ_RXNV01000002.1"/>
</dbReference>
<evidence type="ECO:0000313" key="5">
    <source>
        <dbReference type="Proteomes" id="UP000282060"/>
    </source>
</evidence>
<dbReference type="PANTHER" id="PTHR43080:SF2">
    <property type="entry name" value="CBS DOMAIN-CONTAINING PROTEIN"/>
    <property type="match status" value="1"/>
</dbReference>
<feature type="domain" description="CBS" evidence="3">
    <location>
        <begin position="9"/>
        <end position="65"/>
    </location>
</feature>
<keyword evidence="1 2" id="KW-0129">CBS domain</keyword>
<feature type="domain" description="CBS" evidence="3">
    <location>
        <begin position="74"/>
        <end position="130"/>
    </location>
</feature>
<reference evidence="4 5" key="1">
    <citation type="submission" date="2018-12" db="EMBL/GenBank/DDBJ databases">
        <authorList>
            <person name="Yu L."/>
        </authorList>
    </citation>
    <scope>NUCLEOTIDE SEQUENCE [LARGE SCALE GENOMIC DNA]</scope>
    <source>
        <strain evidence="4 5">HAW-EB5</strain>
    </source>
</reference>
<dbReference type="Proteomes" id="UP000282060">
    <property type="component" value="Unassembled WGS sequence"/>
</dbReference>
<dbReference type="PANTHER" id="PTHR43080">
    <property type="entry name" value="CBS DOMAIN-CONTAINING PROTEIN CBSX3, MITOCHONDRIAL"/>
    <property type="match status" value="1"/>
</dbReference>
<gene>
    <name evidence="4" type="ORF">EKG39_06520</name>
</gene>
<evidence type="ECO:0000313" key="4">
    <source>
        <dbReference type="EMBL" id="RTR33388.1"/>
    </source>
</evidence>
<keyword evidence="5" id="KW-1185">Reference proteome</keyword>
<evidence type="ECO:0000256" key="2">
    <source>
        <dbReference type="PROSITE-ProRule" id="PRU00703"/>
    </source>
</evidence>
<dbReference type="Gene3D" id="3.10.580.10">
    <property type="entry name" value="CBS-domain"/>
    <property type="match status" value="1"/>
</dbReference>
<dbReference type="InterPro" id="IPR051257">
    <property type="entry name" value="Diverse_CBS-Domain"/>
</dbReference>
<comment type="caution">
    <text evidence="4">The sequence shown here is derived from an EMBL/GenBank/DDBJ whole genome shotgun (WGS) entry which is preliminary data.</text>
</comment>
<dbReference type="InterPro" id="IPR046342">
    <property type="entry name" value="CBS_dom_sf"/>
</dbReference>
<accession>A0A3S0K163</accession>
<name>A0A3S0K163_9GAMM</name>
<organism evidence="4 5">
    <name type="scientific">Shewanella atlantica</name>
    <dbReference type="NCBI Taxonomy" id="271099"/>
    <lineage>
        <taxon>Bacteria</taxon>
        <taxon>Pseudomonadati</taxon>
        <taxon>Pseudomonadota</taxon>
        <taxon>Gammaproteobacteria</taxon>
        <taxon>Alteromonadales</taxon>
        <taxon>Shewanellaceae</taxon>
        <taxon>Shewanella</taxon>
    </lineage>
</organism>
<dbReference type="SMART" id="SM00116">
    <property type="entry name" value="CBS"/>
    <property type="match status" value="2"/>
</dbReference>
<sequence length="131" mass="14598">MDKLISTLMKKCVITVDVDASIESVEKILHFHHLSCVPVVDSTGRCFGVVSSTDIVHFHATNKDAKVERAWEICTHKIIEVDTKTTIREAAEIMVQHNIHHLLVVEDDAIKGIVSSIDFIGELLLNNLALE</sequence>
<dbReference type="SUPFAM" id="SSF54631">
    <property type="entry name" value="CBS-domain pair"/>
    <property type="match status" value="1"/>
</dbReference>
<protein>
    <submittedName>
        <fullName evidence="4">CBS domain-containing protein</fullName>
    </submittedName>
</protein>
<dbReference type="PROSITE" id="PS51371">
    <property type="entry name" value="CBS"/>
    <property type="match status" value="2"/>
</dbReference>
<dbReference type="Pfam" id="PF00571">
    <property type="entry name" value="CBS"/>
    <property type="match status" value="2"/>
</dbReference>
<evidence type="ECO:0000259" key="3">
    <source>
        <dbReference type="PROSITE" id="PS51371"/>
    </source>
</evidence>
<dbReference type="OrthoDB" id="9793295at2"/>